<sequence>MEEVSSDNNAKRVKTSELPNISDENGLESFAECQNYVQPRRMHLNRRIHDYYKLPRGSEQIIVDQFFKRVKSGIQYLPDYKSDAFYLNLRKDFSSNILKLSASPDIMKRLECVELKRQQYFLLIFLRIIQ</sequence>
<dbReference type="EMBL" id="JH993971">
    <property type="protein sequence ID" value="ELQ75327.1"/>
    <property type="molecule type" value="Genomic_DNA"/>
</dbReference>
<dbReference type="AlphaFoldDB" id="L7JX63"/>
<gene>
    <name evidence="2" type="ORF">THOM_1713</name>
</gene>
<dbReference type="HOGENOM" id="CLU_1939593_0_0_1"/>
<keyword evidence="3" id="KW-1185">Reference proteome</keyword>
<name>L7JX63_TRAHO</name>
<organism evidence="2 3">
    <name type="scientific">Trachipleistophora hominis</name>
    <name type="common">Microsporidian parasite</name>
    <dbReference type="NCBI Taxonomy" id="72359"/>
    <lineage>
        <taxon>Eukaryota</taxon>
        <taxon>Fungi</taxon>
        <taxon>Fungi incertae sedis</taxon>
        <taxon>Microsporidia</taxon>
        <taxon>Pleistophoridae</taxon>
        <taxon>Trachipleistophora</taxon>
    </lineage>
</organism>
<evidence type="ECO:0000313" key="3">
    <source>
        <dbReference type="Proteomes" id="UP000011185"/>
    </source>
</evidence>
<feature type="region of interest" description="Disordered" evidence="1">
    <location>
        <begin position="1"/>
        <end position="23"/>
    </location>
</feature>
<dbReference type="Proteomes" id="UP000011185">
    <property type="component" value="Unassembled WGS sequence"/>
</dbReference>
<protein>
    <submittedName>
        <fullName evidence="2">Uncharacterized protein</fullName>
    </submittedName>
</protein>
<evidence type="ECO:0000313" key="2">
    <source>
        <dbReference type="EMBL" id="ELQ75327.1"/>
    </source>
</evidence>
<accession>L7JX63</accession>
<dbReference type="OrthoDB" id="10384120at2759"/>
<reference evidence="2 3" key="1">
    <citation type="journal article" date="2012" name="PLoS Pathog.">
        <title>The genome of the obligate intracellular parasite Trachipleistophora hominis: new insights into microsporidian genome dynamics and reductive evolution.</title>
        <authorList>
            <person name="Heinz E."/>
            <person name="Williams T.A."/>
            <person name="Nakjang S."/>
            <person name="Noel C.J."/>
            <person name="Swan D.C."/>
            <person name="Goldberg A.V."/>
            <person name="Harris S.R."/>
            <person name="Weinmaier T."/>
            <person name="Markert S."/>
            <person name="Becher D."/>
            <person name="Bernhardt J."/>
            <person name="Dagan T."/>
            <person name="Hacker C."/>
            <person name="Lucocq J.M."/>
            <person name="Schweder T."/>
            <person name="Rattei T."/>
            <person name="Hall N."/>
            <person name="Hirt R.P."/>
            <person name="Embley T.M."/>
        </authorList>
    </citation>
    <scope>NUCLEOTIDE SEQUENCE [LARGE SCALE GENOMIC DNA]</scope>
</reference>
<dbReference type="VEuPathDB" id="MicrosporidiaDB:THOM_1713"/>
<proteinExistence type="predicted"/>
<evidence type="ECO:0000256" key="1">
    <source>
        <dbReference type="SAM" id="MobiDB-lite"/>
    </source>
</evidence>
<dbReference type="InParanoid" id="L7JX63"/>